<sequence>MFEIFEKEFSPDADESRSLAETLPASGDDRLDQLFARYGGVSFNQGLYRVISVEAVSRWG</sequence>
<name>A0A6I6HFB5_VARPD</name>
<dbReference type="EMBL" id="CP046622">
    <property type="protein sequence ID" value="QGW82234.1"/>
    <property type="molecule type" value="Genomic_DNA"/>
</dbReference>
<accession>A0A6I6HFB5</accession>
<gene>
    <name evidence="1" type="ORF">GOQ09_11870</name>
</gene>
<dbReference type="Proteomes" id="UP000425817">
    <property type="component" value="Chromosome"/>
</dbReference>
<protein>
    <submittedName>
        <fullName evidence="1">Uncharacterized protein</fullName>
    </submittedName>
</protein>
<dbReference type="RefSeq" id="WP_157613598.1">
    <property type="nucleotide sequence ID" value="NZ_CP046622.1"/>
</dbReference>
<dbReference type="AlphaFoldDB" id="A0A6I6HFB5"/>
<proteinExistence type="predicted"/>
<reference evidence="1 2" key="1">
    <citation type="submission" date="2019-12" db="EMBL/GenBank/DDBJ databases">
        <title>Hybrid Genome Assemblies of two High G+C Isolates from Undergraduate Microbiology Courses.</title>
        <authorList>
            <person name="Ne Ville C.J."/>
            <person name="Enright D."/>
            <person name="Hernandez I."/>
            <person name="Dodsworth J."/>
            <person name="Orwin P.M."/>
        </authorList>
    </citation>
    <scope>NUCLEOTIDE SEQUENCE [LARGE SCALE GENOMIC DNA]</scope>
    <source>
        <strain evidence="1 2">CSUSB</strain>
    </source>
</reference>
<evidence type="ECO:0000313" key="1">
    <source>
        <dbReference type="EMBL" id="QGW82234.1"/>
    </source>
</evidence>
<evidence type="ECO:0000313" key="2">
    <source>
        <dbReference type="Proteomes" id="UP000425817"/>
    </source>
</evidence>
<organism evidence="1 2">
    <name type="scientific">Variovorax paradoxus</name>
    <dbReference type="NCBI Taxonomy" id="34073"/>
    <lineage>
        <taxon>Bacteria</taxon>
        <taxon>Pseudomonadati</taxon>
        <taxon>Pseudomonadota</taxon>
        <taxon>Betaproteobacteria</taxon>
        <taxon>Burkholderiales</taxon>
        <taxon>Comamonadaceae</taxon>
        <taxon>Variovorax</taxon>
    </lineage>
</organism>